<organism evidence="1 2">
    <name type="scientific">Paracoccus onubensis</name>
    <dbReference type="NCBI Taxonomy" id="1675788"/>
    <lineage>
        <taxon>Bacteria</taxon>
        <taxon>Pseudomonadati</taxon>
        <taxon>Pseudomonadota</taxon>
        <taxon>Alphaproteobacteria</taxon>
        <taxon>Rhodobacterales</taxon>
        <taxon>Paracoccaceae</taxon>
        <taxon>Paracoccus</taxon>
    </lineage>
</organism>
<comment type="caution">
    <text evidence="1">The sequence shown here is derived from an EMBL/GenBank/DDBJ whole genome shotgun (WGS) entry which is preliminary data.</text>
</comment>
<gene>
    <name evidence="1" type="ORF">D3P04_18215</name>
</gene>
<dbReference type="RefSeq" id="WP_119751285.1">
    <property type="nucleotide sequence ID" value="NZ_JAUUTZ010000015.1"/>
</dbReference>
<name>A0A418SPS0_9RHOB</name>
<accession>A0A418SPS0</accession>
<sequence length="158" mass="17323">MVEDARFADADPRPMALKAEDETDLRIISALVQDAILPGSEISHDPQARRLALLLNRFRWEDADQARAEGRGYERVRSVLVIGDVMSLKSDGIDRSDGTVLELLALTWEPGEDGTGRLSLQFAGDGTLLADVECINLDLRDVTQPYLAPSGKAPEHPD</sequence>
<dbReference type="EMBL" id="QZCG01000013">
    <property type="protein sequence ID" value="RJE82964.1"/>
    <property type="molecule type" value="Genomic_DNA"/>
</dbReference>
<evidence type="ECO:0000313" key="1">
    <source>
        <dbReference type="EMBL" id="RJE82964.1"/>
    </source>
</evidence>
<protein>
    <submittedName>
        <fullName evidence="1">DUF2948 family protein</fullName>
    </submittedName>
</protein>
<dbReference type="AlphaFoldDB" id="A0A418SPS0"/>
<keyword evidence="2" id="KW-1185">Reference proteome</keyword>
<dbReference type="InterPro" id="IPR021335">
    <property type="entry name" value="DUF2948"/>
</dbReference>
<proteinExistence type="predicted"/>
<dbReference type="Pfam" id="PF11164">
    <property type="entry name" value="DUF2948"/>
    <property type="match status" value="1"/>
</dbReference>
<evidence type="ECO:0000313" key="2">
    <source>
        <dbReference type="Proteomes" id="UP000284202"/>
    </source>
</evidence>
<dbReference type="OrthoDB" id="9806367at2"/>
<dbReference type="Proteomes" id="UP000284202">
    <property type="component" value="Unassembled WGS sequence"/>
</dbReference>
<reference evidence="2" key="1">
    <citation type="submission" date="2018-09" db="EMBL/GenBank/DDBJ databases">
        <title>Acidovorax cavernicola nov. sp. isolated from Gruta de las Maravillas (Aracena, Spain).</title>
        <authorList>
            <person name="Jurado V."/>
            <person name="Gutierrez-Patricio S."/>
            <person name="Gonzalez-Pimentel J.L."/>
            <person name="Miller A.Z."/>
            <person name="Laiz L."/>
            <person name="Saiz-Jimenez C."/>
        </authorList>
    </citation>
    <scope>NUCLEOTIDE SEQUENCE [LARGE SCALE GENOMIC DNA]</scope>
    <source>
        <strain evidence="2">1011MAR3C25</strain>
    </source>
</reference>